<dbReference type="InterPro" id="IPR018260">
    <property type="entry name" value="Ribosomal_uL22_CS"/>
</dbReference>
<keyword evidence="7" id="KW-1185">Reference proteome</keyword>
<dbReference type="PANTHER" id="PTHR11593:SF10">
    <property type="entry name" value="60S RIBOSOMAL PROTEIN L17"/>
    <property type="match status" value="1"/>
</dbReference>
<dbReference type="GO" id="GO:0002181">
    <property type="term" value="P:cytoplasmic translation"/>
    <property type="evidence" value="ECO:0007669"/>
    <property type="project" value="TreeGrafter"/>
</dbReference>
<comment type="subunit">
    <text evidence="4">Component of the large ribosomal subunit (LSU). Mature yeast ribosomes consist of a small (40S) and a large (60S) subunit. The 40S small subunit contains 1 molecule of ribosomal RNA (18S rRNA) and at least 33 different proteins. The large 60S subunit contains 3 rRNA molecules (25S, 5.8S and 5S rRNA) and at least 46 different proteins. uL22 is associated with the polypeptide exit tunnel.</text>
</comment>
<dbReference type="GO" id="GO:0022625">
    <property type="term" value="C:cytosolic large ribosomal subunit"/>
    <property type="evidence" value="ECO:0007669"/>
    <property type="project" value="TreeGrafter"/>
</dbReference>
<evidence type="ECO:0000313" key="7">
    <source>
        <dbReference type="Proteomes" id="UP000027361"/>
    </source>
</evidence>
<gene>
    <name evidence="6" type="ORF">K437DRAFT_254248</name>
</gene>
<dbReference type="HOGENOM" id="CLU_083987_0_0_1"/>
<dbReference type="RefSeq" id="XP_013245309.1">
    <property type="nucleotide sequence ID" value="XM_013389855.1"/>
</dbReference>
<evidence type="ECO:0000256" key="3">
    <source>
        <dbReference type="ARBA" id="ARBA00023274"/>
    </source>
</evidence>
<dbReference type="Pfam" id="PF00237">
    <property type="entry name" value="Ribosomal_L22"/>
    <property type="match status" value="1"/>
</dbReference>
<dbReference type="PROSITE" id="PS00464">
    <property type="entry name" value="RIBOSOMAL_L22"/>
    <property type="match status" value="1"/>
</dbReference>
<evidence type="ECO:0000256" key="4">
    <source>
        <dbReference type="ARBA" id="ARBA00065089"/>
    </source>
</evidence>
<dbReference type="GO" id="GO:0030684">
    <property type="term" value="C:preribosome"/>
    <property type="evidence" value="ECO:0007669"/>
    <property type="project" value="UniProtKB-ARBA"/>
</dbReference>
<dbReference type="NCBIfam" id="TIGR01038">
    <property type="entry name" value="uL22_arch_euk"/>
    <property type="match status" value="1"/>
</dbReference>
<dbReference type="FunFam" id="3.90.470.10:FF:000012">
    <property type="entry name" value="60S ribosomal protein L17"/>
    <property type="match status" value="1"/>
</dbReference>
<dbReference type="AlphaFoldDB" id="A0A066WPB6"/>
<keyword evidence="2 5" id="KW-0689">Ribosomal protein</keyword>
<dbReference type="Gene3D" id="3.90.470.10">
    <property type="entry name" value="Ribosomal protein L22/L17"/>
    <property type="match status" value="1"/>
</dbReference>
<evidence type="ECO:0000256" key="5">
    <source>
        <dbReference type="RuleBase" id="RU004005"/>
    </source>
</evidence>
<dbReference type="InParanoid" id="A0A066WPB6"/>
<dbReference type="GeneID" id="25263803"/>
<comment type="similarity">
    <text evidence="1 5">Belongs to the universal ribosomal protein uL22 family.</text>
</comment>
<dbReference type="SUPFAM" id="SSF54843">
    <property type="entry name" value="Ribosomal protein L22"/>
    <property type="match status" value="1"/>
</dbReference>
<dbReference type="GO" id="GO:0003735">
    <property type="term" value="F:structural constituent of ribosome"/>
    <property type="evidence" value="ECO:0007669"/>
    <property type="project" value="InterPro"/>
</dbReference>
<evidence type="ECO:0000256" key="1">
    <source>
        <dbReference type="ARBA" id="ARBA00009451"/>
    </source>
</evidence>
<organism evidence="6 7">
    <name type="scientific">Tilletiaria anomala (strain ATCC 24038 / CBS 436.72 / UBC 951)</name>
    <dbReference type="NCBI Taxonomy" id="1037660"/>
    <lineage>
        <taxon>Eukaryota</taxon>
        <taxon>Fungi</taxon>
        <taxon>Dikarya</taxon>
        <taxon>Basidiomycota</taxon>
        <taxon>Ustilaginomycotina</taxon>
        <taxon>Exobasidiomycetes</taxon>
        <taxon>Georgefischeriales</taxon>
        <taxon>Tilletiariaceae</taxon>
        <taxon>Tilletiaria</taxon>
    </lineage>
</organism>
<dbReference type="FunCoup" id="A0A066WPB6">
    <property type="interactions" value="329"/>
</dbReference>
<dbReference type="STRING" id="1037660.A0A066WPB6"/>
<dbReference type="InterPro" id="IPR001063">
    <property type="entry name" value="Ribosomal_uL22"/>
</dbReference>
<dbReference type="InterPro" id="IPR005721">
    <property type="entry name" value="Ribosomal_uL22_euk/arc"/>
</dbReference>
<dbReference type="CDD" id="cd00336">
    <property type="entry name" value="Ribosomal_L22"/>
    <property type="match status" value="1"/>
</dbReference>
<accession>A0A066WPB6</accession>
<reference evidence="6 7" key="1">
    <citation type="submission" date="2014-05" db="EMBL/GenBank/DDBJ databases">
        <title>Draft genome sequence of a rare smut relative, Tilletiaria anomala UBC 951.</title>
        <authorList>
            <consortium name="DOE Joint Genome Institute"/>
            <person name="Toome M."/>
            <person name="Kuo A."/>
            <person name="Henrissat B."/>
            <person name="Lipzen A."/>
            <person name="Tritt A."/>
            <person name="Yoshinaga Y."/>
            <person name="Zane M."/>
            <person name="Barry K."/>
            <person name="Grigoriev I.V."/>
            <person name="Spatafora J.W."/>
            <person name="Aimea M.C."/>
        </authorList>
    </citation>
    <scope>NUCLEOTIDE SEQUENCE [LARGE SCALE GENOMIC DNA]</scope>
    <source>
        <strain evidence="6 7">UBC 951</strain>
    </source>
</reference>
<dbReference type="Proteomes" id="UP000027361">
    <property type="component" value="Unassembled WGS sequence"/>
</dbReference>
<comment type="caution">
    <text evidence="6">The sequence shown here is derived from an EMBL/GenBank/DDBJ whole genome shotgun (WGS) entry which is preliminary data.</text>
</comment>
<dbReference type="InterPro" id="IPR036394">
    <property type="entry name" value="Ribosomal_uL22_sf"/>
</dbReference>
<dbReference type="OMA" id="NTYETAR"/>
<evidence type="ECO:0000256" key="2">
    <source>
        <dbReference type="ARBA" id="ARBA00022980"/>
    </source>
</evidence>
<name>A0A066WPB6_TILAU</name>
<proteinExistence type="inferred from homology"/>
<evidence type="ECO:0000313" key="6">
    <source>
        <dbReference type="EMBL" id="KDN52465.1"/>
    </source>
</evidence>
<protein>
    <submittedName>
        <fullName evidence="6">Putative RPL17A-ribosomal protein L17.e</fullName>
    </submittedName>
</protein>
<dbReference type="OrthoDB" id="10254664at2759"/>
<keyword evidence="3 5" id="KW-0687">Ribonucleoprotein</keyword>
<sequence length="189" mass="21164">MRYAFDDTTLTEKSARSHGSYLRVHFKNTRETAATVSGMKLQKAFAFLQDVQDKKQCVPFRRFKGDVGRNAQAKQWGVTQGRWPTKSAKFLASLLRNAEANADAKGLDTEELIIRNIVINQAPKTRRRTYRAHGRINPYQGHPCHIEIHLTEPAAEVPKAESAVVSTNLNKRQLAQKRIAAARAPAVSA</sequence>
<dbReference type="EMBL" id="JMSN01000010">
    <property type="protein sequence ID" value="KDN52465.1"/>
    <property type="molecule type" value="Genomic_DNA"/>
</dbReference>
<dbReference type="PANTHER" id="PTHR11593">
    <property type="entry name" value="60S RIBOSOMAL PROTEIN L17"/>
    <property type="match status" value="1"/>
</dbReference>